<protein>
    <submittedName>
        <fullName evidence="1">Uncharacterized protein</fullName>
    </submittedName>
</protein>
<dbReference type="AlphaFoldDB" id="A0A0F9EJ19"/>
<organism evidence="1">
    <name type="scientific">marine sediment metagenome</name>
    <dbReference type="NCBI Taxonomy" id="412755"/>
    <lineage>
        <taxon>unclassified sequences</taxon>
        <taxon>metagenomes</taxon>
        <taxon>ecological metagenomes</taxon>
    </lineage>
</organism>
<proteinExistence type="predicted"/>
<evidence type="ECO:0000313" key="1">
    <source>
        <dbReference type="EMBL" id="KKL66271.1"/>
    </source>
</evidence>
<dbReference type="EMBL" id="LAZR01027261">
    <property type="protein sequence ID" value="KKL66271.1"/>
    <property type="molecule type" value="Genomic_DNA"/>
</dbReference>
<name>A0A0F9EJ19_9ZZZZ</name>
<gene>
    <name evidence="1" type="ORF">LCGC14_2146660</name>
</gene>
<sequence length="120" mass="14118">MIEFKKNDPQVSNLVRLCYPSYKGRRTIKVDKRETYRLRDYWDGGSRYHAEFVHLPTNRLVQLEQLDYEHQKASNPFNLSIGKIKLTPDIAVVENVIFCGKDLGVRVYVHPDTFAEKFNK</sequence>
<reference evidence="1" key="1">
    <citation type="journal article" date="2015" name="Nature">
        <title>Complex archaea that bridge the gap between prokaryotes and eukaryotes.</title>
        <authorList>
            <person name="Spang A."/>
            <person name="Saw J.H."/>
            <person name="Jorgensen S.L."/>
            <person name="Zaremba-Niedzwiedzka K."/>
            <person name="Martijn J."/>
            <person name="Lind A.E."/>
            <person name="van Eijk R."/>
            <person name="Schleper C."/>
            <person name="Guy L."/>
            <person name="Ettema T.J."/>
        </authorList>
    </citation>
    <scope>NUCLEOTIDE SEQUENCE</scope>
</reference>
<comment type="caution">
    <text evidence="1">The sequence shown here is derived from an EMBL/GenBank/DDBJ whole genome shotgun (WGS) entry which is preliminary data.</text>
</comment>
<accession>A0A0F9EJ19</accession>